<dbReference type="OrthoDB" id="7432436at2"/>
<evidence type="ECO:0000313" key="2">
    <source>
        <dbReference type="EMBL" id="GGD49424.1"/>
    </source>
</evidence>
<comment type="caution">
    <text evidence="2">The sequence shown here is derived from an EMBL/GenBank/DDBJ whole genome shotgun (WGS) entry which is preliminary data.</text>
</comment>
<protein>
    <submittedName>
        <fullName evidence="2">Uncharacterized protein</fullName>
    </submittedName>
</protein>
<evidence type="ECO:0000313" key="3">
    <source>
        <dbReference type="Proteomes" id="UP000598997"/>
    </source>
</evidence>
<gene>
    <name evidence="2" type="ORF">GCM10010989_24620</name>
</gene>
<evidence type="ECO:0000256" key="1">
    <source>
        <dbReference type="SAM" id="MobiDB-lite"/>
    </source>
</evidence>
<sequence length="240" mass="24834">MMAGTMQPGAGGLLAKKGTARPAMRRQSQVQQAGFGSANAGGLSGWLTGAEDDCGWNDMGDGAASTPNFGQRSAIGLTAMSNSADSLYVNGGSSDPDWDEADSYDDEASEWNASAPAWTPTPPANPVGEMQERLQAAATQSVAAAPVAAEPVYAEPVAEEIPVGLFGQIRAAWAHFMALILGRGPITVLHLNPALREQLRAAAGRQGMHEADFAGHAIEEYLGKQAGKSVTTPPAGTSWN</sequence>
<feature type="region of interest" description="Disordered" evidence="1">
    <location>
        <begin position="1"/>
        <end position="47"/>
    </location>
</feature>
<dbReference type="AlphaFoldDB" id="A0A916YLD4"/>
<organism evidence="2 3">
    <name type="scientific">Croceicoccus pelagius</name>
    <dbReference type="NCBI Taxonomy" id="1703341"/>
    <lineage>
        <taxon>Bacteria</taxon>
        <taxon>Pseudomonadati</taxon>
        <taxon>Pseudomonadota</taxon>
        <taxon>Alphaproteobacteria</taxon>
        <taxon>Sphingomonadales</taxon>
        <taxon>Erythrobacteraceae</taxon>
        <taxon>Croceicoccus</taxon>
    </lineage>
</organism>
<accession>A0A916YLD4</accession>
<dbReference type="Proteomes" id="UP000598997">
    <property type="component" value="Unassembled WGS sequence"/>
</dbReference>
<name>A0A916YLD4_9SPHN</name>
<keyword evidence="3" id="KW-1185">Reference proteome</keyword>
<proteinExistence type="predicted"/>
<reference evidence="2 3" key="1">
    <citation type="journal article" date="2014" name="Int. J. Syst. Evol. Microbiol.">
        <title>Complete genome sequence of Corynebacterium casei LMG S-19264T (=DSM 44701T), isolated from a smear-ripened cheese.</title>
        <authorList>
            <consortium name="US DOE Joint Genome Institute (JGI-PGF)"/>
            <person name="Walter F."/>
            <person name="Albersmeier A."/>
            <person name="Kalinowski J."/>
            <person name="Ruckert C."/>
        </authorList>
    </citation>
    <scope>NUCLEOTIDE SEQUENCE [LARGE SCALE GENOMIC DNA]</scope>
    <source>
        <strain evidence="2 3">CGMCC 1.15358</strain>
    </source>
</reference>
<dbReference type="EMBL" id="BMIO01000007">
    <property type="protein sequence ID" value="GGD49424.1"/>
    <property type="molecule type" value="Genomic_DNA"/>
</dbReference>